<dbReference type="Gene3D" id="3.30.750.44">
    <property type="match status" value="1"/>
</dbReference>
<proteinExistence type="inferred from homology"/>
<dbReference type="Pfam" id="PF00595">
    <property type="entry name" value="PDZ"/>
    <property type="match status" value="1"/>
</dbReference>
<feature type="region of interest" description="Disordered" evidence="8">
    <location>
        <begin position="1"/>
        <end position="60"/>
    </location>
</feature>
<dbReference type="InterPro" id="IPR029045">
    <property type="entry name" value="ClpP/crotonase-like_dom_sf"/>
</dbReference>
<dbReference type="AlphaFoldDB" id="A0AAW1RRD1"/>
<dbReference type="Proteomes" id="UP001445335">
    <property type="component" value="Unassembled WGS sequence"/>
</dbReference>
<feature type="compositionally biased region" description="Acidic residues" evidence="8">
    <location>
        <begin position="417"/>
        <end position="429"/>
    </location>
</feature>
<feature type="domain" description="Septin-type G" evidence="10">
    <location>
        <begin position="140"/>
        <end position="418"/>
    </location>
</feature>
<accession>A0AAW1RRD1</accession>
<evidence type="ECO:0000256" key="3">
    <source>
        <dbReference type="ARBA" id="ARBA00022801"/>
    </source>
</evidence>
<evidence type="ECO:0000313" key="11">
    <source>
        <dbReference type="EMBL" id="KAK9836348.1"/>
    </source>
</evidence>
<dbReference type="PANTHER" id="PTHR32060:SF22">
    <property type="entry name" value="CARBOXYL-TERMINAL-PROCESSING PEPTIDASE 3, CHLOROPLASTIC"/>
    <property type="match status" value="1"/>
</dbReference>
<dbReference type="CDD" id="cd07560">
    <property type="entry name" value="Peptidase_S41_CPP"/>
    <property type="match status" value="1"/>
</dbReference>
<dbReference type="PROSITE" id="PS50106">
    <property type="entry name" value="PDZ"/>
    <property type="match status" value="1"/>
</dbReference>
<evidence type="ECO:0000256" key="5">
    <source>
        <dbReference type="ARBA" id="ARBA00051784"/>
    </source>
</evidence>
<feature type="compositionally biased region" description="Basic and acidic residues" evidence="8">
    <location>
        <begin position="1"/>
        <end position="13"/>
    </location>
</feature>
<dbReference type="SMART" id="SM00245">
    <property type="entry name" value="TSPc"/>
    <property type="match status" value="1"/>
</dbReference>
<evidence type="ECO:0000259" key="10">
    <source>
        <dbReference type="PROSITE" id="PS51719"/>
    </source>
</evidence>
<keyword evidence="3" id="KW-0378">Hydrolase</keyword>
<comment type="catalytic activity">
    <reaction evidence="5">
        <text>The enzyme shows specific recognition of a C-terminal tripeptide, Xaa-Yaa-Zaa, in which Xaa is preferably Ala or Leu, Yaa is preferably Ala or Tyr, and Zaa is preferably Ala, but then cleaves at a variable distance from the C-terminus. A typical cleavage is -Ala-Ala-|-Arg-Ala-Ala-Lys-Glu-Asn-Tyr-Ala-Leu-Ala-Ala.</text>
        <dbReference type="EC" id="3.4.21.102"/>
    </reaction>
</comment>
<evidence type="ECO:0000256" key="7">
    <source>
        <dbReference type="RuleBase" id="RU004560"/>
    </source>
</evidence>
<dbReference type="PROSITE" id="PS51719">
    <property type="entry name" value="G_SEPTIN"/>
    <property type="match status" value="1"/>
</dbReference>
<name>A0AAW1RRD1_9CHLO</name>
<keyword evidence="7" id="KW-0547">Nucleotide-binding</keyword>
<dbReference type="InterPro" id="IPR005151">
    <property type="entry name" value="Tail-specific_protease"/>
</dbReference>
<dbReference type="Gene3D" id="3.40.50.300">
    <property type="entry name" value="P-loop containing nucleotide triphosphate hydrolases"/>
    <property type="match status" value="1"/>
</dbReference>
<dbReference type="FunFam" id="3.90.226.10:FF:000023">
    <property type="entry name" value="Carboxyl-terminal processing protease"/>
    <property type="match status" value="1"/>
</dbReference>
<dbReference type="GO" id="GO:0006508">
    <property type="term" value="P:proteolysis"/>
    <property type="evidence" value="ECO:0007669"/>
    <property type="project" value="UniProtKB-KW"/>
</dbReference>
<keyword evidence="2" id="KW-0645">Protease</keyword>
<reference evidence="11 12" key="1">
    <citation type="journal article" date="2024" name="Nat. Commun.">
        <title>Phylogenomics reveals the evolutionary origins of lichenization in chlorophyte algae.</title>
        <authorList>
            <person name="Puginier C."/>
            <person name="Libourel C."/>
            <person name="Otte J."/>
            <person name="Skaloud P."/>
            <person name="Haon M."/>
            <person name="Grisel S."/>
            <person name="Petersen M."/>
            <person name="Berrin J.G."/>
            <person name="Delaux P.M."/>
            <person name="Dal Grande F."/>
            <person name="Keller J."/>
        </authorList>
    </citation>
    <scope>NUCLEOTIDE SEQUENCE [LARGE SCALE GENOMIC DNA]</scope>
    <source>
        <strain evidence="11 12">SAG 245.80</strain>
    </source>
</reference>
<dbReference type="Pfam" id="PF03572">
    <property type="entry name" value="Peptidase_S41"/>
    <property type="match status" value="1"/>
</dbReference>
<evidence type="ECO:0000259" key="9">
    <source>
        <dbReference type="PROSITE" id="PS50106"/>
    </source>
</evidence>
<feature type="compositionally biased region" description="Polar residues" evidence="8">
    <location>
        <begin position="27"/>
        <end position="36"/>
    </location>
</feature>
<evidence type="ECO:0000313" key="12">
    <source>
        <dbReference type="Proteomes" id="UP001445335"/>
    </source>
</evidence>
<evidence type="ECO:0000256" key="4">
    <source>
        <dbReference type="ARBA" id="ARBA00022825"/>
    </source>
</evidence>
<dbReference type="InterPro" id="IPR004447">
    <property type="entry name" value="Peptidase_S41A"/>
</dbReference>
<evidence type="ECO:0000256" key="2">
    <source>
        <dbReference type="ARBA" id="ARBA00022670"/>
    </source>
</evidence>
<dbReference type="InterPro" id="IPR030379">
    <property type="entry name" value="G_SEPTIN_dom"/>
</dbReference>
<dbReference type="SMART" id="SM00228">
    <property type="entry name" value="PDZ"/>
    <property type="match status" value="1"/>
</dbReference>
<sequence>MLPLEDHARRSEAASDEGWEQVHQEQVHQGSQSSEAAVSRDPVDEWSGDTSLQHSPRLLVADETAPRSLFGRREEAGNDAEGQASLRDRCTSLPELLCATDVPRELADEAVQAFDSASRLAALRREASAHTPKVISRAPKHHYVKLLLVGGPGLGKSCFIRNLAAGMSGADSHLSDDDTPPPTPASGFRAAPGALCTRFDVASQADAKAVFHFCFQDTPGFHGEDEVVDAIVEYTVAQDSAYDAMEQDLPRKARLEPCQDPRVDLCLFFVSPCLLRPADLAAMRRIGQRVPVLPLVARADALTKAALPAFVAAIRAELADSLPAGALHAFDDADLEAAGLPRQPCGQPQVFAVMAAASMDFTGWPENQFGWGTAYPLCPADSDVAPLKRLLLEIAPEALKDRTEQRYFLSPNAEAPQEPDEQVDDELDEEGEGLDVDAKRLGGGAWAFATALCSVLWRVLPWALLLLVLLFVGVPHLRSLAKLPWQQRSPQHCMVDTAALHARADALCGRWAAAAPRLALKLPAGECAHGDVARAAAAALEAETLRARGCQPEAWAALDRVGAASSASPHANHAFALQAQLLPPPQPVHRPLPLPAAMSVPAPALAAQPGVAPVVAGAGAGAQSAGAGGVRPAPPRLLDCDSAWQGAAVRALELLAAMGLAALVTASTAVANPLLPALPAFEHRSGLEQASATEDRLLMVLKQVEAKVGSALGVFSDVRPVQDEEAAAREAAEARELVEEVRDVVAENYLDARGSGFNPAAWDAACQRVLAGPLRNRAAAHRAIRGLLATGLDPFTRFITPDEFVAMRKYDVTGVGLNLAPAEEYERKVGAPLPAGSPAQGGVWVIGMIRGTAAERAGVEQGDQLLAVDGRLLDGATPFQAANLLMGAVEEGPTAAPLSAVTVRVRHYNGAMADISIPRPVRTLESPVAVSLEERERGKVGTIRLAAFNSRAVPDVVAAVRRLEDAGARELVLDLRDNRGGLVQEGVELARLFLDGGSTVVVTAGRGVGEAAIRASGAPLTRAPLTLLVNEWSASASEIFAGALHDNCRAVLVGSRTYGKGLIQSVYELSDSSGLVLTVGKYLTPARTDIDREGIQPDFRHPPPPHAAAERLAACRVPASV</sequence>
<evidence type="ECO:0000256" key="8">
    <source>
        <dbReference type="SAM" id="MobiDB-lite"/>
    </source>
</evidence>
<feature type="domain" description="PDZ" evidence="9">
    <location>
        <begin position="804"/>
        <end position="888"/>
    </location>
</feature>
<evidence type="ECO:0000256" key="6">
    <source>
        <dbReference type="ARBA" id="ARBA00066637"/>
    </source>
</evidence>
<dbReference type="GO" id="GO:0004252">
    <property type="term" value="F:serine-type endopeptidase activity"/>
    <property type="evidence" value="ECO:0007669"/>
    <property type="project" value="UniProtKB-EC"/>
</dbReference>
<dbReference type="Pfam" id="PF00735">
    <property type="entry name" value="Septin"/>
    <property type="match status" value="1"/>
</dbReference>
<dbReference type="SUPFAM" id="SSF52096">
    <property type="entry name" value="ClpP/crotonase"/>
    <property type="match status" value="1"/>
</dbReference>
<dbReference type="SUPFAM" id="SSF50156">
    <property type="entry name" value="PDZ domain-like"/>
    <property type="match status" value="1"/>
</dbReference>
<keyword evidence="4" id="KW-0720">Serine protease</keyword>
<dbReference type="InterPro" id="IPR036034">
    <property type="entry name" value="PDZ_sf"/>
</dbReference>
<dbReference type="Gene3D" id="2.30.42.10">
    <property type="match status" value="1"/>
</dbReference>
<keyword evidence="7" id="KW-0342">GTP-binding</keyword>
<keyword evidence="12" id="KW-1185">Reference proteome</keyword>
<dbReference type="EC" id="3.4.21.102" evidence="6"/>
<dbReference type="InterPro" id="IPR001478">
    <property type="entry name" value="PDZ"/>
</dbReference>
<dbReference type="SUPFAM" id="SSF52540">
    <property type="entry name" value="P-loop containing nucleoside triphosphate hydrolases"/>
    <property type="match status" value="1"/>
</dbReference>
<organism evidence="11 12">
    <name type="scientific">Elliptochloris bilobata</name>
    <dbReference type="NCBI Taxonomy" id="381761"/>
    <lineage>
        <taxon>Eukaryota</taxon>
        <taxon>Viridiplantae</taxon>
        <taxon>Chlorophyta</taxon>
        <taxon>core chlorophytes</taxon>
        <taxon>Trebouxiophyceae</taxon>
        <taxon>Trebouxiophyceae incertae sedis</taxon>
        <taxon>Elliptochloris clade</taxon>
        <taxon>Elliptochloris</taxon>
    </lineage>
</organism>
<comment type="similarity">
    <text evidence="7">Belongs to the TRAFAC class TrmE-Era-EngA-EngB-Septin-like GTPase superfamily. Septin GTPase family.</text>
</comment>
<dbReference type="GO" id="GO:0005525">
    <property type="term" value="F:GTP binding"/>
    <property type="evidence" value="ECO:0007669"/>
    <property type="project" value="UniProtKB-KW"/>
</dbReference>
<dbReference type="EMBL" id="JALJOU010000025">
    <property type="protein sequence ID" value="KAK9836348.1"/>
    <property type="molecule type" value="Genomic_DNA"/>
</dbReference>
<dbReference type="Gene3D" id="3.90.226.10">
    <property type="entry name" value="2-enoyl-CoA Hydratase, Chain A, domain 1"/>
    <property type="match status" value="1"/>
</dbReference>
<gene>
    <name evidence="11" type="ORF">WJX81_007681</name>
</gene>
<comment type="caution">
    <text evidence="11">The sequence shown here is derived from an EMBL/GenBank/DDBJ whole genome shotgun (WGS) entry which is preliminary data.</text>
</comment>
<comment type="similarity">
    <text evidence="1">Belongs to the peptidase S41A family.</text>
</comment>
<feature type="region of interest" description="Disordered" evidence="8">
    <location>
        <begin position="409"/>
        <end position="429"/>
    </location>
</feature>
<evidence type="ECO:0000256" key="1">
    <source>
        <dbReference type="ARBA" id="ARBA00009179"/>
    </source>
</evidence>
<dbReference type="InterPro" id="IPR027417">
    <property type="entry name" value="P-loop_NTPase"/>
</dbReference>
<protein>
    <recommendedName>
        <fullName evidence="6">C-terminal processing peptidase</fullName>
        <ecNumber evidence="6">3.4.21.102</ecNumber>
    </recommendedName>
</protein>
<dbReference type="PANTHER" id="PTHR32060">
    <property type="entry name" value="TAIL-SPECIFIC PROTEASE"/>
    <property type="match status" value="1"/>
</dbReference>